<dbReference type="AlphaFoldDB" id="A0A843UPN2"/>
<proteinExistence type="predicted"/>
<reference evidence="1" key="1">
    <citation type="submission" date="2017-07" db="EMBL/GenBank/DDBJ databases">
        <title>Taro Niue Genome Assembly and Annotation.</title>
        <authorList>
            <person name="Atibalentja N."/>
            <person name="Keating K."/>
            <person name="Fields C.J."/>
        </authorList>
    </citation>
    <scope>NUCLEOTIDE SEQUENCE</scope>
    <source>
        <strain evidence="1">Niue_2</strain>
        <tissue evidence="1">Leaf</tissue>
    </source>
</reference>
<name>A0A843UPN2_COLES</name>
<sequence>MGQGLRATRWGCPRVGHTPAEAHFAGGDRARNTPLGVAARAVHPAGGDRAWNTSLGVAAHATHPTGGERARNTPAGGVCGGGCSAQNHPAGGGSYAHTPPWGVSQPYRLQSGSPGVFFSPFDRPLTCVRRPFAAV</sequence>
<evidence type="ECO:0000313" key="1">
    <source>
        <dbReference type="EMBL" id="MQL84347.1"/>
    </source>
</evidence>
<accession>A0A843UPN2</accession>
<gene>
    <name evidence="1" type="ORF">Taro_016851</name>
</gene>
<organism evidence="1 2">
    <name type="scientific">Colocasia esculenta</name>
    <name type="common">Wild taro</name>
    <name type="synonym">Arum esculentum</name>
    <dbReference type="NCBI Taxonomy" id="4460"/>
    <lineage>
        <taxon>Eukaryota</taxon>
        <taxon>Viridiplantae</taxon>
        <taxon>Streptophyta</taxon>
        <taxon>Embryophyta</taxon>
        <taxon>Tracheophyta</taxon>
        <taxon>Spermatophyta</taxon>
        <taxon>Magnoliopsida</taxon>
        <taxon>Liliopsida</taxon>
        <taxon>Araceae</taxon>
        <taxon>Aroideae</taxon>
        <taxon>Colocasieae</taxon>
        <taxon>Colocasia</taxon>
    </lineage>
</organism>
<protein>
    <submittedName>
        <fullName evidence="1">Uncharacterized protein</fullName>
    </submittedName>
</protein>
<comment type="caution">
    <text evidence="1">The sequence shown here is derived from an EMBL/GenBank/DDBJ whole genome shotgun (WGS) entry which is preliminary data.</text>
</comment>
<dbReference type="Proteomes" id="UP000652761">
    <property type="component" value="Unassembled WGS sequence"/>
</dbReference>
<keyword evidence="2" id="KW-1185">Reference proteome</keyword>
<dbReference type="EMBL" id="NMUH01000755">
    <property type="protein sequence ID" value="MQL84347.1"/>
    <property type="molecule type" value="Genomic_DNA"/>
</dbReference>
<evidence type="ECO:0000313" key="2">
    <source>
        <dbReference type="Proteomes" id="UP000652761"/>
    </source>
</evidence>